<comment type="caution">
    <text evidence="1">The sequence shown here is derived from an EMBL/GenBank/DDBJ whole genome shotgun (WGS) entry which is preliminary data.</text>
</comment>
<protein>
    <submittedName>
        <fullName evidence="1">Uncharacterized protein</fullName>
    </submittedName>
</protein>
<keyword evidence="2" id="KW-1185">Reference proteome</keyword>
<dbReference type="RefSeq" id="WP_157057771.1">
    <property type="nucleotide sequence ID" value="NZ_BMOF01000006.1"/>
</dbReference>
<reference evidence="1" key="1">
    <citation type="journal article" date="2014" name="Int. J. Syst. Evol. Microbiol.">
        <title>Complete genome sequence of Corynebacterium casei LMG S-19264T (=DSM 44701T), isolated from a smear-ripened cheese.</title>
        <authorList>
            <consortium name="US DOE Joint Genome Institute (JGI-PGF)"/>
            <person name="Walter F."/>
            <person name="Albersmeier A."/>
            <person name="Kalinowski J."/>
            <person name="Ruckert C."/>
        </authorList>
    </citation>
    <scope>NUCLEOTIDE SEQUENCE</scope>
    <source>
        <strain evidence="1">JCM 14719</strain>
    </source>
</reference>
<accession>A0A8J3BBL1</accession>
<evidence type="ECO:0000313" key="2">
    <source>
        <dbReference type="Proteomes" id="UP000637720"/>
    </source>
</evidence>
<dbReference type="EMBL" id="BMOF01000006">
    <property type="protein sequence ID" value="GGJ94723.1"/>
    <property type="molecule type" value="Genomic_DNA"/>
</dbReference>
<proteinExistence type="predicted"/>
<name>A0A8J3BBL1_9BACI</name>
<gene>
    <name evidence="1" type="ORF">GCM10007043_05670</name>
</gene>
<dbReference type="Proteomes" id="UP000637720">
    <property type="component" value="Unassembled WGS sequence"/>
</dbReference>
<organism evidence="1 2">
    <name type="scientific">Calditerricola satsumensis</name>
    <dbReference type="NCBI Taxonomy" id="373054"/>
    <lineage>
        <taxon>Bacteria</taxon>
        <taxon>Bacillati</taxon>
        <taxon>Bacillota</taxon>
        <taxon>Bacilli</taxon>
        <taxon>Bacillales</taxon>
        <taxon>Bacillaceae</taxon>
        <taxon>Calditerricola</taxon>
    </lineage>
</organism>
<dbReference type="AlphaFoldDB" id="A0A8J3BBL1"/>
<evidence type="ECO:0000313" key="1">
    <source>
        <dbReference type="EMBL" id="GGJ94723.1"/>
    </source>
</evidence>
<reference evidence="1" key="2">
    <citation type="submission" date="2020-09" db="EMBL/GenBank/DDBJ databases">
        <authorList>
            <person name="Sun Q."/>
            <person name="Ohkuma M."/>
        </authorList>
    </citation>
    <scope>NUCLEOTIDE SEQUENCE</scope>
    <source>
        <strain evidence="1">JCM 14719</strain>
    </source>
</reference>
<sequence length="326" mass="37700">MSCEERLEDQVGTEGQEVRDSEIRVFRIHIRPGGDAGRHPEQSFTYCLQEGVLGIGWGVEVPEGVRLTWNEYERLALLRHKNIRIVRYLFQNVRPGDLLWTRDHQGKYYLARATGGWEYRSTLKGYEADVLNVVPCDIKGPIPIGDVPGALINHFRSRRTLQRIKNLTLVEYTKLLWNKLINRQVFTVDQLSYVNIFDLLDDMTLEDVVFLYLQVQGWLVLANSRKADTMQYELALVHRDSKEWAVVQVKGGNTPLFDGEYSEYVGKGAVHKVFLFQAHGNYQGTPQPGVYRIQPDDLLNFMLSHRELLPGSARHWLDFLTELRIK</sequence>